<keyword evidence="3" id="KW-1185">Reference proteome</keyword>
<dbReference type="InterPro" id="IPR000073">
    <property type="entry name" value="AB_hydrolase_1"/>
</dbReference>
<dbReference type="AlphaFoldDB" id="A0A1U9K639"/>
<dbReference type="InterPro" id="IPR022742">
    <property type="entry name" value="Hydrolase_4"/>
</dbReference>
<dbReference type="STRING" id="1471761.B0W44_06475"/>
<evidence type="ECO:0000313" key="2">
    <source>
        <dbReference type="EMBL" id="AQS55483.1"/>
    </source>
</evidence>
<name>A0A1U9K639_9BACL</name>
<dbReference type="SUPFAM" id="SSF53474">
    <property type="entry name" value="alpha/beta-Hydrolases"/>
    <property type="match status" value="1"/>
</dbReference>
<dbReference type="Pfam" id="PF12146">
    <property type="entry name" value="Hydrolase_4"/>
    <property type="match status" value="1"/>
</dbReference>
<evidence type="ECO:0000313" key="3">
    <source>
        <dbReference type="Proteomes" id="UP000188603"/>
    </source>
</evidence>
<dbReference type="PANTHER" id="PTHR11614">
    <property type="entry name" value="PHOSPHOLIPASE-RELATED"/>
    <property type="match status" value="1"/>
</dbReference>
<reference evidence="2 3" key="1">
    <citation type="journal article" date="2015" name="Int. J. Syst. Evol. Microbiol.">
        <title>Novibacillus thermophilus gen. nov., sp. nov., a Gram-staining-negative and moderately thermophilic member of the family Thermoactinomycetaceae.</title>
        <authorList>
            <person name="Yang G."/>
            <person name="Chen J."/>
            <person name="Zhou S."/>
        </authorList>
    </citation>
    <scope>NUCLEOTIDE SEQUENCE [LARGE SCALE GENOMIC DNA]</scope>
    <source>
        <strain evidence="2 3">SG-1</strain>
    </source>
</reference>
<dbReference type="Gene3D" id="3.40.50.1820">
    <property type="entry name" value="alpha/beta hydrolase"/>
    <property type="match status" value="1"/>
</dbReference>
<sequence>MNDWREVPVSSTLKASLLIVHGAGEHYSRHLELAHTFARAGYYVGMGDLPGYGRAKGRRGHIENFQEYVDTVQTWAERLGKQCPSVPRFIFGHSLGGLVTARLIEQQKGDRWNGVILSSPCFGLTLAVPGWKKRLARVLEYVWPTLRFKSGIDSGALCRNPDVRRQYQTDPLVVKKVSVQWYWELQKALTLVHEDVDRFCSPVLILQGGEDRVVDPAATRRWYDRVPVDDKHLIWVEDGYHELLQDFGKEELMKKLVAWADLRIQNDTLTNKV</sequence>
<dbReference type="Proteomes" id="UP000188603">
    <property type="component" value="Chromosome"/>
</dbReference>
<dbReference type="PRINTS" id="PR00111">
    <property type="entry name" value="ABHYDROLASE"/>
</dbReference>
<evidence type="ECO:0000259" key="1">
    <source>
        <dbReference type="Pfam" id="PF12146"/>
    </source>
</evidence>
<dbReference type="InterPro" id="IPR051044">
    <property type="entry name" value="MAG_DAG_Lipase"/>
</dbReference>
<dbReference type="EMBL" id="CP019699">
    <property type="protein sequence ID" value="AQS55483.1"/>
    <property type="molecule type" value="Genomic_DNA"/>
</dbReference>
<dbReference type="InterPro" id="IPR029058">
    <property type="entry name" value="AB_hydrolase_fold"/>
</dbReference>
<dbReference type="RefSeq" id="WP_077719342.1">
    <property type="nucleotide sequence ID" value="NZ_CP019699.1"/>
</dbReference>
<organism evidence="2 3">
    <name type="scientific">Novibacillus thermophilus</name>
    <dbReference type="NCBI Taxonomy" id="1471761"/>
    <lineage>
        <taxon>Bacteria</taxon>
        <taxon>Bacillati</taxon>
        <taxon>Bacillota</taxon>
        <taxon>Bacilli</taxon>
        <taxon>Bacillales</taxon>
        <taxon>Thermoactinomycetaceae</taxon>
        <taxon>Novibacillus</taxon>
    </lineage>
</organism>
<dbReference type="OrthoDB" id="9806902at2"/>
<feature type="domain" description="Serine aminopeptidase S33" evidence="1">
    <location>
        <begin position="14"/>
        <end position="246"/>
    </location>
</feature>
<protein>
    <recommendedName>
        <fullName evidence="1">Serine aminopeptidase S33 domain-containing protein</fullName>
    </recommendedName>
</protein>
<proteinExistence type="predicted"/>
<accession>A0A1U9K639</accession>
<dbReference type="KEGG" id="ntr:B0W44_06475"/>
<gene>
    <name evidence="2" type="ORF">B0W44_06475</name>
</gene>